<evidence type="ECO:0000313" key="8">
    <source>
        <dbReference type="Proteomes" id="UP000776651"/>
    </source>
</evidence>
<evidence type="ECO:0000256" key="2">
    <source>
        <dbReference type="ARBA" id="ARBA00023180"/>
    </source>
</evidence>
<evidence type="ECO:0000256" key="3">
    <source>
        <dbReference type="ARBA" id="ARBA00023239"/>
    </source>
</evidence>
<dbReference type="InterPro" id="IPR002022">
    <property type="entry name" value="Pec_lyase"/>
</dbReference>
<dbReference type="Proteomes" id="UP000776651">
    <property type="component" value="Unassembled WGS sequence"/>
</dbReference>
<keyword evidence="1" id="KW-0479">Metal-binding</keyword>
<reference evidence="7 8" key="1">
    <citation type="submission" date="2021-08" db="EMBL/GenBank/DDBJ databases">
        <title>Comparative Genomics Analysis of the Genus Qipengyuania Reveals Extensive Genetic Diversity and Metabolic Versatility, Including the Description of Fifteen Novel Species.</title>
        <authorList>
            <person name="Liu Y."/>
        </authorList>
    </citation>
    <scope>NUCLEOTIDE SEQUENCE [LARGE SCALE GENOMIC DNA]</scope>
    <source>
        <strain evidence="7 8">GH25</strain>
    </source>
</reference>
<protein>
    <submittedName>
        <fullName evidence="7">Pectate lyase</fullName>
    </submittedName>
</protein>
<dbReference type="Gene3D" id="2.160.20.10">
    <property type="entry name" value="Single-stranded right-handed beta-helix, Pectin lyase-like"/>
    <property type="match status" value="1"/>
</dbReference>
<evidence type="ECO:0000256" key="1">
    <source>
        <dbReference type="ARBA" id="ARBA00022723"/>
    </source>
</evidence>
<dbReference type="RefSeq" id="WP_221598208.1">
    <property type="nucleotide sequence ID" value="NZ_JAIGNQ010000003.1"/>
</dbReference>
<comment type="caution">
    <text evidence="7">The sequence shown here is derived from an EMBL/GenBank/DDBJ whole genome shotgun (WGS) entry which is preliminary data.</text>
</comment>
<dbReference type="PANTHER" id="PTHR42970:SF1">
    <property type="entry name" value="PECTATE LYASE C-RELATED"/>
    <property type="match status" value="1"/>
</dbReference>
<feature type="signal peptide" evidence="5">
    <location>
        <begin position="1"/>
        <end position="17"/>
    </location>
</feature>
<dbReference type="InterPro" id="IPR011050">
    <property type="entry name" value="Pectin_lyase_fold/virulence"/>
</dbReference>
<evidence type="ECO:0000256" key="4">
    <source>
        <dbReference type="SAM" id="MobiDB-lite"/>
    </source>
</evidence>
<dbReference type="InterPro" id="IPR012334">
    <property type="entry name" value="Pectin_lyas_fold"/>
</dbReference>
<evidence type="ECO:0000259" key="6">
    <source>
        <dbReference type="Pfam" id="PF00544"/>
    </source>
</evidence>
<keyword evidence="5" id="KW-0732">Signal</keyword>
<dbReference type="Pfam" id="PF00544">
    <property type="entry name" value="Pectate_lyase_4"/>
    <property type="match status" value="1"/>
</dbReference>
<feature type="region of interest" description="Disordered" evidence="4">
    <location>
        <begin position="392"/>
        <end position="434"/>
    </location>
</feature>
<name>A0ABS7JID3_9SPHN</name>
<keyword evidence="2" id="KW-0325">Glycoprotein</keyword>
<evidence type="ECO:0000313" key="7">
    <source>
        <dbReference type="EMBL" id="MBX7488916.1"/>
    </source>
</evidence>
<gene>
    <name evidence="7" type="ORF">K3177_10365</name>
</gene>
<keyword evidence="8" id="KW-1185">Reference proteome</keyword>
<proteinExistence type="predicted"/>
<dbReference type="EMBL" id="JAIGNQ010000003">
    <property type="protein sequence ID" value="MBX7488916.1"/>
    <property type="molecule type" value="Genomic_DNA"/>
</dbReference>
<evidence type="ECO:0000256" key="5">
    <source>
        <dbReference type="SAM" id="SignalP"/>
    </source>
</evidence>
<keyword evidence="3 7" id="KW-0456">Lyase</keyword>
<organism evidence="7 8">
    <name type="scientific">Qipengyuania pacifica</name>
    <dbReference type="NCBI Taxonomy" id="2860199"/>
    <lineage>
        <taxon>Bacteria</taxon>
        <taxon>Pseudomonadati</taxon>
        <taxon>Pseudomonadota</taxon>
        <taxon>Alphaproteobacteria</taxon>
        <taxon>Sphingomonadales</taxon>
        <taxon>Erythrobacteraceae</taxon>
        <taxon>Qipengyuania</taxon>
    </lineage>
</organism>
<sequence length="461" mass="49290">MRPVWTLCAKLSGLAFAASLASCADSAESGTQPDAEQEVWQKPDVPAFPGAEGYGARSKGGRGGRIIRVTTLADSGPGSLRDCIETLGPRVCVFRVSGLIRFTGAPPRIRHPFITIAGESAPGEGITLAHGGGSVGRTPLVIKNTNDVIVRHLRIRNDRIGDERGSEDGITIENSSHVIIDHVSASWARDELVNGFGNNNFITISNSLFSWGIPKHDKCALLASDPERPQHFSFLGNLCAHNGDRNPDINFPPLSCVEVVNNVFYNAQSEFAEVWESYGGTPVAIVGNTFIAGPDTKSNAIGVVRQRIASTGPARVFVADNDFIGKFLLKDHDLAEITLDRPDCPLTVAPAAPQAAYARVLAMAGAFPRDALDRQVVGEVERREGSIVHSPGTIPAIAASRAPADTDRDGMPDDWEDAHGSNPDLPDAWKDANGNGLANIEEWLEERHQQLTGGVRSSSTS</sequence>
<feature type="chain" id="PRO_5045129456" evidence="5">
    <location>
        <begin position="18"/>
        <end position="461"/>
    </location>
</feature>
<dbReference type="SUPFAM" id="SSF51126">
    <property type="entry name" value="Pectin lyase-like"/>
    <property type="match status" value="1"/>
</dbReference>
<accession>A0ABS7JID3</accession>
<dbReference type="PANTHER" id="PTHR42970">
    <property type="entry name" value="PECTATE LYASE C-RELATED"/>
    <property type="match status" value="1"/>
</dbReference>
<feature type="domain" description="Pectate lyase" evidence="6">
    <location>
        <begin position="132"/>
        <end position="210"/>
    </location>
</feature>
<dbReference type="PROSITE" id="PS51257">
    <property type="entry name" value="PROKAR_LIPOPROTEIN"/>
    <property type="match status" value="1"/>
</dbReference>
<dbReference type="InterPro" id="IPR052063">
    <property type="entry name" value="Polysaccharide_Lyase_1"/>
</dbReference>
<dbReference type="GO" id="GO:0016829">
    <property type="term" value="F:lyase activity"/>
    <property type="evidence" value="ECO:0007669"/>
    <property type="project" value="UniProtKB-KW"/>
</dbReference>